<reference evidence="11" key="1">
    <citation type="submission" date="2023-05" db="EMBL/GenBank/DDBJ databases">
        <authorList>
            <person name="Huff M."/>
        </authorList>
    </citation>
    <scope>NUCLEOTIDE SEQUENCE</scope>
</reference>
<dbReference type="InterPro" id="IPR052832">
    <property type="entry name" value="Starch-Glucan_Phosphatase"/>
</dbReference>
<sequence>MNCLPNLPRSSALRLQSFKNHARSRQCPVTILGVERGIDLSQTQVNVLKAVSGSASSTENETEEMEKSETYSHDMTAAMGAVLTYRHELGMNYNFILPDLIVGSCLQSPEDVDKLRSIGVKTIFCLQQDSDLEYFSVDISAIREYANSCSDIQHLRAEIRDFDAFDLRMRLPAVVSKLHKAINQNGGVTYVHCTAGLGRAPAVALAYMFWVQGYKLIEAHNLLVSKRSCFPKLDAIKSATADILTGLKKKPVTLTWNGDDCSTVEISGLDVGWGQRIPLKYDEEQGIWILHRDLPEGHYDYKYIIDDEWMCNKYELVTSPNKDGHVNNYVKVFDSDPSSIDAAIWNRLTGDDPDLTTNERSIIIQFLEACPDED</sequence>
<dbReference type="PROSITE" id="PS50056">
    <property type="entry name" value="TYR_PHOSPHATASE_2"/>
    <property type="match status" value="1"/>
</dbReference>
<protein>
    <recommendedName>
        <fullName evidence="7">Dual specificity protein phosphatase 4</fullName>
    </recommendedName>
</protein>
<accession>A0AAD1ZNE5</accession>
<dbReference type="InterPro" id="IPR045204">
    <property type="entry name" value="DSP_laforin-like"/>
</dbReference>
<dbReference type="PROSITE" id="PS50054">
    <property type="entry name" value="TYR_PHOSPHATASE_DUAL"/>
    <property type="match status" value="1"/>
</dbReference>
<evidence type="ECO:0000259" key="10">
    <source>
        <dbReference type="PROSITE" id="PS50056"/>
    </source>
</evidence>
<keyword evidence="4" id="KW-0904">Protein phosphatase</keyword>
<dbReference type="FunFam" id="3.90.190.10:FF:000069">
    <property type="entry name" value="Phosphoglucan phosphatase DSP4, chloroplastic"/>
    <property type="match status" value="1"/>
</dbReference>
<dbReference type="GO" id="GO:0004721">
    <property type="term" value="F:phosphoprotein phosphatase activity"/>
    <property type="evidence" value="ECO:0007669"/>
    <property type="project" value="UniProtKB-KW"/>
</dbReference>
<dbReference type="GO" id="GO:0009507">
    <property type="term" value="C:chloroplast"/>
    <property type="evidence" value="ECO:0007669"/>
    <property type="project" value="TreeGrafter"/>
</dbReference>
<dbReference type="InterPro" id="IPR000340">
    <property type="entry name" value="Dual-sp_phosphatase_cat-dom"/>
</dbReference>
<dbReference type="GO" id="GO:2001070">
    <property type="term" value="F:starch binding"/>
    <property type="evidence" value="ECO:0007669"/>
    <property type="project" value="TreeGrafter"/>
</dbReference>
<dbReference type="Proteomes" id="UP000834106">
    <property type="component" value="Chromosome 12"/>
</dbReference>
<dbReference type="Gene3D" id="3.90.190.10">
    <property type="entry name" value="Protein tyrosine phosphatase superfamily"/>
    <property type="match status" value="1"/>
</dbReference>
<keyword evidence="3" id="KW-0378">Hydrolase</keyword>
<dbReference type="CDD" id="cd14526">
    <property type="entry name" value="DSP_laforin-like"/>
    <property type="match status" value="1"/>
</dbReference>
<dbReference type="FunFam" id="2.60.40.10:FF:000992">
    <property type="entry name" value="Phosphoglucan phosphatase DSP4, chloroplastic"/>
    <property type="match status" value="1"/>
</dbReference>
<dbReference type="AlphaFoldDB" id="A0AAD1ZNE5"/>
<dbReference type="EMBL" id="OU503047">
    <property type="protein sequence ID" value="CAI9773027.1"/>
    <property type="molecule type" value="Genomic_DNA"/>
</dbReference>
<evidence type="ECO:0000313" key="11">
    <source>
        <dbReference type="EMBL" id="CAI9773027.1"/>
    </source>
</evidence>
<evidence type="ECO:0000256" key="8">
    <source>
        <dbReference type="SAM" id="MobiDB-lite"/>
    </source>
</evidence>
<evidence type="ECO:0000256" key="1">
    <source>
        <dbReference type="ARBA" id="ARBA00004474"/>
    </source>
</evidence>
<name>A0AAD1ZNE5_9LAMI</name>
<evidence type="ECO:0000259" key="9">
    <source>
        <dbReference type="PROSITE" id="PS50054"/>
    </source>
</evidence>
<dbReference type="CDD" id="cd02859">
    <property type="entry name" value="E_set_AMPKbeta_like_N"/>
    <property type="match status" value="1"/>
</dbReference>
<dbReference type="InterPro" id="IPR013783">
    <property type="entry name" value="Ig-like_fold"/>
</dbReference>
<keyword evidence="2" id="KW-0934">Plastid</keyword>
<dbReference type="SMART" id="SM00195">
    <property type="entry name" value="DSPc"/>
    <property type="match status" value="1"/>
</dbReference>
<evidence type="ECO:0000313" key="12">
    <source>
        <dbReference type="Proteomes" id="UP000834106"/>
    </source>
</evidence>
<dbReference type="Gene3D" id="2.60.40.10">
    <property type="entry name" value="Immunoglobulins"/>
    <property type="match status" value="1"/>
</dbReference>
<gene>
    <name evidence="11" type="ORF">FPE_LOCUS20457</name>
</gene>
<dbReference type="Pfam" id="PF00782">
    <property type="entry name" value="DSPc"/>
    <property type="match status" value="1"/>
</dbReference>
<dbReference type="Pfam" id="PF16561">
    <property type="entry name" value="AMPK1_CBM"/>
    <property type="match status" value="1"/>
</dbReference>
<dbReference type="InterPro" id="IPR014756">
    <property type="entry name" value="Ig_E-set"/>
</dbReference>
<comment type="subcellular location">
    <subcellularLocation>
        <location evidence="1">Plastid</location>
    </subcellularLocation>
</comment>
<dbReference type="InterPro" id="IPR032640">
    <property type="entry name" value="AMPK1_CBM"/>
</dbReference>
<evidence type="ECO:0000256" key="4">
    <source>
        <dbReference type="ARBA" id="ARBA00022912"/>
    </source>
</evidence>
<dbReference type="PANTHER" id="PTHR46642">
    <property type="entry name" value="DUAL SPECIFICITY PHOSPHATASE, SUBGROUP, CATALYTIC DOMAIN"/>
    <property type="match status" value="1"/>
</dbReference>
<organism evidence="11 12">
    <name type="scientific">Fraxinus pennsylvanica</name>
    <dbReference type="NCBI Taxonomy" id="56036"/>
    <lineage>
        <taxon>Eukaryota</taxon>
        <taxon>Viridiplantae</taxon>
        <taxon>Streptophyta</taxon>
        <taxon>Embryophyta</taxon>
        <taxon>Tracheophyta</taxon>
        <taxon>Spermatophyta</taxon>
        <taxon>Magnoliopsida</taxon>
        <taxon>eudicotyledons</taxon>
        <taxon>Gunneridae</taxon>
        <taxon>Pentapetalae</taxon>
        <taxon>asterids</taxon>
        <taxon>lamiids</taxon>
        <taxon>Lamiales</taxon>
        <taxon>Oleaceae</taxon>
        <taxon>Oleeae</taxon>
        <taxon>Fraxinus</taxon>
    </lineage>
</organism>
<keyword evidence="5" id="KW-0809">Transit peptide</keyword>
<evidence type="ECO:0000256" key="5">
    <source>
        <dbReference type="ARBA" id="ARBA00022946"/>
    </source>
</evidence>
<evidence type="ECO:0000256" key="2">
    <source>
        <dbReference type="ARBA" id="ARBA00022640"/>
    </source>
</evidence>
<evidence type="ECO:0000256" key="7">
    <source>
        <dbReference type="ARBA" id="ARBA00081846"/>
    </source>
</evidence>
<dbReference type="InterPro" id="IPR029021">
    <property type="entry name" value="Prot-tyrosine_phosphatase-like"/>
</dbReference>
<keyword evidence="6" id="KW-0119">Carbohydrate metabolism</keyword>
<dbReference type="SUPFAM" id="SSF81296">
    <property type="entry name" value="E set domains"/>
    <property type="match status" value="1"/>
</dbReference>
<dbReference type="GO" id="GO:0019203">
    <property type="term" value="F:carbohydrate phosphatase activity"/>
    <property type="evidence" value="ECO:0007669"/>
    <property type="project" value="InterPro"/>
</dbReference>
<dbReference type="PANTHER" id="PTHR46642:SF3">
    <property type="entry name" value="PHOSPHOGLUCAN PHOSPHATASE DSP4, CHLOROPLASTIC"/>
    <property type="match status" value="1"/>
</dbReference>
<keyword evidence="12" id="KW-1185">Reference proteome</keyword>
<feature type="domain" description="Tyrosine-protein phosphatase" evidence="9">
    <location>
        <begin position="92"/>
        <end position="249"/>
    </location>
</feature>
<dbReference type="GO" id="GO:0005983">
    <property type="term" value="P:starch catabolic process"/>
    <property type="evidence" value="ECO:0007669"/>
    <property type="project" value="TreeGrafter"/>
</dbReference>
<evidence type="ECO:0000256" key="3">
    <source>
        <dbReference type="ARBA" id="ARBA00022801"/>
    </source>
</evidence>
<dbReference type="SUPFAM" id="SSF52799">
    <property type="entry name" value="(Phosphotyrosine protein) phosphatases II"/>
    <property type="match status" value="1"/>
</dbReference>
<proteinExistence type="predicted"/>
<dbReference type="InterPro" id="IPR000387">
    <property type="entry name" value="Tyr_Pase_dom"/>
</dbReference>
<evidence type="ECO:0000256" key="6">
    <source>
        <dbReference type="ARBA" id="ARBA00023277"/>
    </source>
</evidence>
<feature type="domain" description="Tyrosine specific protein phosphatases" evidence="10">
    <location>
        <begin position="169"/>
        <end position="227"/>
    </location>
</feature>
<feature type="region of interest" description="Disordered" evidence="8">
    <location>
        <begin position="51"/>
        <end position="70"/>
    </location>
</feature>
<dbReference type="InterPro" id="IPR020422">
    <property type="entry name" value="TYR_PHOSPHATASE_DUAL_dom"/>
</dbReference>